<gene>
    <name evidence="3" type="ORF">SRB5_62300</name>
</gene>
<sequence>MQSAARIPPLAERPELPQQLAAVIRPELPSLFKEITHEIRRALPEYAHARGSVYDRVLRTGVERSLDGFAERVAAPRATTAQFDEVHRRLGKFEALEGRSLDSLQAAYRIGGRVAWRRAMKIGQRHRISSQVMIVFADALFAYIDELSVLAREGYQEAVAGNAEERDTARRRLLRLLVTGTAVTTGAIEALAERAEWPLPAEATAVALRGDGPLPAGLGPDVLVDTAGPQPYALVPGEVGEERFAALRDAVSHPPAAVGLTLPLHEAADGLRWARRVLRLVETGIVQDGPLVRCEDHLLTLWLMADPALVEQIAGRRLAPLAGLTPGRRERISETLQVWLTTRGTAVQMAEQLRVHPQTIRYRLRVTDQLFGHEMAEAESRFALEAVLRALELRDRAQGGVPYDGG</sequence>
<feature type="domain" description="PucR-like N-terminal" evidence="2">
    <location>
        <begin position="15"/>
        <end position="178"/>
    </location>
</feature>
<dbReference type="InterPro" id="IPR058663">
    <property type="entry name" value="PucR-like_N"/>
</dbReference>
<feature type="domain" description="PucR C-terminal helix-turn-helix" evidence="1">
    <location>
        <begin position="334"/>
        <end position="390"/>
    </location>
</feature>
<comment type="caution">
    <text evidence="3">The sequence shown here is derived from an EMBL/GenBank/DDBJ whole genome shotgun (WGS) entry which is preliminary data.</text>
</comment>
<dbReference type="Gene3D" id="1.10.10.2840">
    <property type="entry name" value="PucR C-terminal helix-turn-helix domain"/>
    <property type="match status" value="1"/>
</dbReference>
<dbReference type="RefSeq" id="WP_153456823.1">
    <property type="nucleotide sequence ID" value="NZ_WEGJ01000043.1"/>
</dbReference>
<dbReference type="AlphaFoldDB" id="A0A7K0CRB6"/>
<organism evidence="3 4">
    <name type="scientific">Streptomyces smaragdinus</name>
    <dbReference type="NCBI Taxonomy" id="2585196"/>
    <lineage>
        <taxon>Bacteria</taxon>
        <taxon>Bacillati</taxon>
        <taxon>Actinomycetota</taxon>
        <taxon>Actinomycetes</taxon>
        <taxon>Kitasatosporales</taxon>
        <taxon>Streptomycetaceae</taxon>
        <taxon>Streptomyces</taxon>
    </lineage>
</organism>
<evidence type="ECO:0000313" key="4">
    <source>
        <dbReference type="Proteomes" id="UP000466345"/>
    </source>
</evidence>
<dbReference type="PANTHER" id="PTHR33744:SF1">
    <property type="entry name" value="DNA-BINDING TRANSCRIPTIONAL ACTIVATOR ADER"/>
    <property type="match status" value="1"/>
</dbReference>
<dbReference type="Pfam" id="PF25906">
    <property type="entry name" value="PucR-like_N"/>
    <property type="match status" value="1"/>
</dbReference>
<dbReference type="InterPro" id="IPR025736">
    <property type="entry name" value="PucR_C-HTH_dom"/>
</dbReference>
<evidence type="ECO:0000259" key="1">
    <source>
        <dbReference type="Pfam" id="PF13556"/>
    </source>
</evidence>
<dbReference type="OrthoDB" id="5243741at2"/>
<protein>
    <recommendedName>
        <fullName evidence="5">PucR C-terminal helix-turn-helix domain-containing protein</fullName>
    </recommendedName>
</protein>
<keyword evidence="4" id="KW-1185">Reference proteome</keyword>
<evidence type="ECO:0000259" key="2">
    <source>
        <dbReference type="Pfam" id="PF25906"/>
    </source>
</evidence>
<proteinExistence type="predicted"/>
<dbReference type="Proteomes" id="UP000466345">
    <property type="component" value="Unassembled WGS sequence"/>
</dbReference>
<dbReference type="InterPro" id="IPR051448">
    <property type="entry name" value="CdaR-like_regulators"/>
</dbReference>
<evidence type="ECO:0000313" key="3">
    <source>
        <dbReference type="EMBL" id="MQY16038.1"/>
    </source>
</evidence>
<name>A0A7K0CRB6_9ACTN</name>
<dbReference type="InterPro" id="IPR042070">
    <property type="entry name" value="PucR_C-HTH_sf"/>
</dbReference>
<dbReference type="Pfam" id="PF13556">
    <property type="entry name" value="HTH_30"/>
    <property type="match status" value="1"/>
</dbReference>
<evidence type="ECO:0008006" key="5">
    <source>
        <dbReference type="Google" id="ProtNLM"/>
    </source>
</evidence>
<dbReference type="EMBL" id="WEGJ01000043">
    <property type="protein sequence ID" value="MQY16038.1"/>
    <property type="molecule type" value="Genomic_DNA"/>
</dbReference>
<reference evidence="3 4" key="1">
    <citation type="submission" date="2019-10" db="EMBL/GenBank/DDBJ databases">
        <title>Streptomyces smaragdinus sp. nov. and Streptomyces fabii sp. nov., isolated from the gut of fungus growing-termite Macrotermes natalensis.</title>
        <authorList>
            <person name="Schwitalla J."/>
            <person name="Benndorf R."/>
            <person name="Martin K."/>
            <person name="De Beer W."/>
            <person name="Kaster A.-K."/>
            <person name="Vollmers J."/>
            <person name="Poulsen M."/>
            <person name="Beemelmanns C."/>
        </authorList>
    </citation>
    <scope>NUCLEOTIDE SEQUENCE [LARGE SCALE GENOMIC DNA]</scope>
    <source>
        <strain evidence="3 4">RB5</strain>
    </source>
</reference>
<accession>A0A7K0CRB6</accession>
<dbReference type="PANTHER" id="PTHR33744">
    <property type="entry name" value="CARBOHYDRATE DIACID REGULATOR"/>
    <property type="match status" value="1"/>
</dbReference>